<dbReference type="RefSeq" id="WP_226184258.1">
    <property type="nucleotide sequence ID" value="NZ_JAJADQ010000003.1"/>
</dbReference>
<accession>A0ABS8AAH8</accession>
<evidence type="ECO:0000313" key="2">
    <source>
        <dbReference type="Proteomes" id="UP001165297"/>
    </source>
</evidence>
<evidence type="ECO:0000313" key="1">
    <source>
        <dbReference type="EMBL" id="MCB2377400.1"/>
    </source>
</evidence>
<proteinExistence type="predicted"/>
<gene>
    <name evidence="1" type="ORF">LGH70_07400</name>
</gene>
<reference evidence="1" key="1">
    <citation type="submission" date="2021-10" db="EMBL/GenBank/DDBJ databases">
        <authorList>
            <person name="Dean J.D."/>
            <person name="Kim M.K."/>
            <person name="Newey C.N."/>
            <person name="Stoker T.S."/>
            <person name="Thompson D.W."/>
            <person name="Grose J.H."/>
        </authorList>
    </citation>
    <scope>NUCLEOTIDE SEQUENCE</scope>
    <source>
        <strain evidence="1">BT635</strain>
    </source>
</reference>
<comment type="caution">
    <text evidence="1">The sequence shown here is derived from an EMBL/GenBank/DDBJ whole genome shotgun (WGS) entry which is preliminary data.</text>
</comment>
<name>A0ABS8AAH8_9BACT</name>
<dbReference type="Proteomes" id="UP001165297">
    <property type="component" value="Unassembled WGS sequence"/>
</dbReference>
<dbReference type="EMBL" id="JAJADQ010000003">
    <property type="protein sequence ID" value="MCB2377400.1"/>
    <property type="molecule type" value="Genomic_DNA"/>
</dbReference>
<protein>
    <submittedName>
        <fullName evidence="1">Uncharacterized protein</fullName>
    </submittedName>
</protein>
<organism evidence="1 2">
    <name type="scientific">Hymenobacter nitidus</name>
    <dbReference type="NCBI Taxonomy" id="2880929"/>
    <lineage>
        <taxon>Bacteria</taxon>
        <taxon>Pseudomonadati</taxon>
        <taxon>Bacteroidota</taxon>
        <taxon>Cytophagia</taxon>
        <taxon>Cytophagales</taxon>
        <taxon>Hymenobacteraceae</taxon>
        <taxon>Hymenobacter</taxon>
    </lineage>
</organism>
<keyword evidence="2" id="KW-1185">Reference proteome</keyword>
<sequence length="115" mass="13161">MKVYSTAPDGNEAADLEPAHYFNLAEKRLQKSYEHIIQTDKPVQVLLVNLDILLHLSKKYPALANLTIQREEAAKWKQGFYDWYARCSAKIPAKFREGIKESADALFAELEQLGH</sequence>